<dbReference type="InterPro" id="IPR013320">
    <property type="entry name" value="ConA-like_dom_sf"/>
</dbReference>
<feature type="transmembrane region" description="Helical" evidence="3">
    <location>
        <begin position="27"/>
        <end position="48"/>
    </location>
</feature>
<keyword evidence="2" id="KW-0430">Lectin</keyword>
<dbReference type="STRING" id="157652.A0A371E347"/>
<name>A0A371E347_MUCPR</name>
<evidence type="ECO:0000256" key="1">
    <source>
        <dbReference type="ARBA" id="ARBA00007606"/>
    </source>
</evidence>
<comment type="caution">
    <text evidence="5">The sequence shown here is derived from an EMBL/GenBank/DDBJ whole genome shotgun (WGS) entry which is preliminary data.</text>
</comment>
<evidence type="ECO:0000313" key="5">
    <source>
        <dbReference type="EMBL" id="RDX60454.1"/>
    </source>
</evidence>
<protein>
    <recommendedName>
        <fullName evidence="4">Legume lectin domain-containing protein</fullName>
    </recommendedName>
</protein>
<feature type="non-terminal residue" evidence="5">
    <location>
        <position position="1"/>
    </location>
</feature>
<keyword evidence="3" id="KW-0472">Membrane</keyword>
<dbReference type="PANTHER" id="PTHR32401">
    <property type="entry name" value="CONCANAVALIN A-LIKE LECTIN FAMILY PROTEIN"/>
    <property type="match status" value="1"/>
</dbReference>
<accession>A0A371E347</accession>
<dbReference type="Gene3D" id="2.60.120.200">
    <property type="match status" value="1"/>
</dbReference>
<keyword evidence="3" id="KW-0812">Transmembrane</keyword>
<dbReference type="InterPro" id="IPR050258">
    <property type="entry name" value="Leguminous_Lectin"/>
</dbReference>
<dbReference type="Pfam" id="PF00139">
    <property type="entry name" value="Lectin_legB"/>
    <property type="match status" value="1"/>
</dbReference>
<evidence type="ECO:0000259" key="4">
    <source>
        <dbReference type="Pfam" id="PF00139"/>
    </source>
</evidence>
<dbReference type="PANTHER" id="PTHR32401:SF49">
    <property type="entry name" value="OS10G0129200 PROTEIN"/>
    <property type="match status" value="1"/>
</dbReference>
<gene>
    <name evidence="5" type="ORF">CR513_61404</name>
</gene>
<sequence>MPLRLPLNPTSSAMATYQYCFRKCALLLPYLDITIVILSFLIPYAAALDFNFQKFLNKEDTLNFEDVYYDKGFLQLTQHMKDSVGRVTYYKPLHLWDKDSRKLTDFTSNFSFIINQPNNCPLPVPPDDGSGIGLNGLALRMGEYMMHKLATILAHVQLKYHLYKLGLIPNYKAESNLLTYYRSKWLYQQLQEFERTKQDVLRRFTHLRQCKTE</sequence>
<dbReference type="GO" id="GO:0030246">
    <property type="term" value="F:carbohydrate binding"/>
    <property type="evidence" value="ECO:0007669"/>
    <property type="project" value="UniProtKB-KW"/>
</dbReference>
<dbReference type="Proteomes" id="UP000257109">
    <property type="component" value="Unassembled WGS sequence"/>
</dbReference>
<reference evidence="5" key="1">
    <citation type="submission" date="2018-05" db="EMBL/GenBank/DDBJ databases">
        <title>Draft genome of Mucuna pruriens seed.</title>
        <authorList>
            <person name="Nnadi N.E."/>
            <person name="Vos R."/>
            <person name="Hasami M.H."/>
            <person name="Devisetty U.K."/>
            <person name="Aguiy J.C."/>
        </authorList>
    </citation>
    <scope>NUCLEOTIDE SEQUENCE [LARGE SCALE GENOMIC DNA]</scope>
    <source>
        <strain evidence="5">JCA_2017</strain>
    </source>
</reference>
<evidence type="ECO:0000256" key="3">
    <source>
        <dbReference type="SAM" id="Phobius"/>
    </source>
</evidence>
<dbReference type="SUPFAM" id="SSF49899">
    <property type="entry name" value="Concanavalin A-like lectins/glucanases"/>
    <property type="match status" value="1"/>
</dbReference>
<comment type="similarity">
    <text evidence="1">Belongs to the leguminous lectin family.</text>
</comment>
<organism evidence="5 6">
    <name type="scientific">Mucuna pruriens</name>
    <name type="common">Velvet bean</name>
    <name type="synonym">Dolichos pruriens</name>
    <dbReference type="NCBI Taxonomy" id="157652"/>
    <lineage>
        <taxon>Eukaryota</taxon>
        <taxon>Viridiplantae</taxon>
        <taxon>Streptophyta</taxon>
        <taxon>Embryophyta</taxon>
        <taxon>Tracheophyta</taxon>
        <taxon>Spermatophyta</taxon>
        <taxon>Magnoliopsida</taxon>
        <taxon>eudicotyledons</taxon>
        <taxon>Gunneridae</taxon>
        <taxon>Pentapetalae</taxon>
        <taxon>rosids</taxon>
        <taxon>fabids</taxon>
        <taxon>Fabales</taxon>
        <taxon>Fabaceae</taxon>
        <taxon>Papilionoideae</taxon>
        <taxon>50 kb inversion clade</taxon>
        <taxon>NPAAA clade</taxon>
        <taxon>indigoferoid/millettioid clade</taxon>
        <taxon>Phaseoleae</taxon>
        <taxon>Mucuna</taxon>
    </lineage>
</organism>
<dbReference type="InterPro" id="IPR001220">
    <property type="entry name" value="Legume_lectin_dom"/>
</dbReference>
<proteinExistence type="inferred from homology"/>
<dbReference type="AlphaFoldDB" id="A0A371E347"/>
<keyword evidence="6" id="KW-1185">Reference proteome</keyword>
<dbReference type="EMBL" id="QJKJ01016860">
    <property type="protein sequence ID" value="RDX60454.1"/>
    <property type="molecule type" value="Genomic_DNA"/>
</dbReference>
<feature type="domain" description="Legume lectin" evidence="4">
    <location>
        <begin position="48"/>
        <end position="118"/>
    </location>
</feature>
<evidence type="ECO:0000256" key="2">
    <source>
        <dbReference type="ARBA" id="ARBA00022734"/>
    </source>
</evidence>
<keyword evidence="3" id="KW-1133">Transmembrane helix</keyword>
<evidence type="ECO:0000313" key="6">
    <source>
        <dbReference type="Proteomes" id="UP000257109"/>
    </source>
</evidence>
<dbReference type="OrthoDB" id="1349636at2759"/>